<accession>A0A1G1W2Z8</accession>
<feature type="domain" description="Glycosyl transferase family 28 C-terminal" evidence="5">
    <location>
        <begin position="195"/>
        <end position="338"/>
    </location>
</feature>
<evidence type="ECO:0000313" key="6">
    <source>
        <dbReference type="EMBL" id="OGY22032.1"/>
    </source>
</evidence>
<dbReference type="GO" id="GO:1901137">
    <property type="term" value="P:carbohydrate derivative biosynthetic process"/>
    <property type="evidence" value="ECO:0007669"/>
    <property type="project" value="UniProtKB-ARBA"/>
</dbReference>
<dbReference type="PANTHER" id="PTHR21015">
    <property type="entry name" value="UDP-N-ACETYLGLUCOSAMINE--N-ACETYLMURAMYL-(PENTAPEPTIDE) PYROPHOSPHORYL-UNDECAPRENOL N-ACETYLGLUCOSAMINE TRANSFERASE 1"/>
    <property type="match status" value="1"/>
</dbReference>
<dbReference type="AlphaFoldDB" id="A0A1G1W2Z8"/>
<evidence type="ECO:0000256" key="1">
    <source>
        <dbReference type="ARBA" id="ARBA00022676"/>
    </source>
</evidence>
<evidence type="ECO:0000259" key="5">
    <source>
        <dbReference type="Pfam" id="PF04101"/>
    </source>
</evidence>
<dbReference type="PANTHER" id="PTHR21015:SF22">
    <property type="entry name" value="GLYCOSYLTRANSFERASE"/>
    <property type="match status" value="1"/>
</dbReference>
<proteinExistence type="predicted"/>
<dbReference type="Pfam" id="PF04101">
    <property type="entry name" value="Glyco_tran_28_C"/>
    <property type="match status" value="1"/>
</dbReference>
<feature type="non-terminal residue" evidence="6">
    <location>
        <position position="339"/>
    </location>
</feature>
<comment type="caution">
    <text evidence="6">The sequence shown here is derived from an EMBL/GenBank/DDBJ whole genome shotgun (WGS) entry which is preliminary data.</text>
</comment>
<keyword evidence="3" id="KW-1133">Transmembrane helix</keyword>
<sequence>MRNSKHKKRILVTGGHLTPAIAIIEELHRRGDWEIMFVGRARAQEGSDSLAREMHEIPKLGVKLVTIPAGKLPKKLNRLALRAILRVPLGFLAAYMKVKRFKPDVILSFGGYVALPVALSGKLLGIPIVTHEQTVHGGLANSLIVLFADVLAVSWAESGEHFKKEVVVTGNPIREAIVKGIRKSLEVQTGDRPLLYITGGNQGAHTINSLIGKILNRLLIRFTIIHQCGMTKNGSDLRLLTQVRSSLPEALRQRYLVKDWFSAEEVAWILSQADLVISRSGANVVSELAFTGVKAILIPLPHARKNEQLNNANLLKQAGTAEVILEKNLSSAILLRTID</sequence>
<dbReference type="EMBL" id="MHCL01000007">
    <property type="protein sequence ID" value="OGY22032.1"/>
    <property type="molecule type" value="Genomic_DNA"/>
</dbReference>
<protein>
    <recommendedName>
        <fullName evidence="8">Undecaprenyldiphospho-muramoylpentapeptide beta-N-acetylglucosaminyltransferase</fullName>
    </recommendedName>
</protein>
<feature type="transmembrane region" description="Helical" evidence="3">
    <location>
        <begin position="105"/>
        <end position="129"/>
    </location>
</feature>
<keyword evidence="2" id="KW-0808">Transferase</keyword>
<dbReference type="InterPro" id="IPR004276">
    <property type="entry name" value="GlycoTrans_28_N"/>
</dbReference>
<dbReference type="InterPro" id="IPR007235">
    <property type="entry name" value="Glyco_trans_28_C"/>
</dbReference>
<dbReference type="GO" id="GO:0016758">
    <property type="term" value="F:hexosyltransferase activity"/>
    <property type="evidence" value="ECO:0007669"/>
    <property type="project" value="InterPro"/>
</dbReference>
<evidence type="ECO:0000259" key="4">
    <source>
        <dbReference type="Pfam" id="PF03033"/>
    </source>
</evidence>
<dbReference type="STRING" id="1797593.A3A65_03245"/>
<keyword evidence="3" id="KW-0812">Transmembrane</keyword>
<gene>
    <name evidence="6" type="ORF">A3A65_03245</name>
</gene>
<dbReference type="Pfam" id="PF03033">
    <property type="entry name" value="Glyco_transf_28"/>
    <property type="match status" value="1"/>
</dbReference>
<dbReference type="SUPFAM" id="SSF53756">
    <property type="entry name" value="UDP-Glycosyltransferase/glycogen phosphorylase"/>
    <property type="match status" value="1"/>
</dbReference>
<dbReference type="GO" id="GO:0005975">
    <property type="term" value="P:carbohydrate metabolic process"/>
    <property type="evidence" value="ECO:0007669"/>
    <property type="project" value="InterPro"/>
</dbReference>
<keyword evidence="3" id="KW-0472">Membrane</keyword>
<organism evidence="6 7">
    <name type="scientific">Candidatus Chisholmbacteria bacterium RIFCSPLOWO2_01_FULL_49_14</name>
    <dbReference type="NCBI Taxonomy" id="1797593"/>
    <lineage>
        <taxon>Bacteria</taxon>
        <taxon>Candidatus Chisholmiibacteriota</taxon>
    </lineage>
</organism>
<evidence type="ECO:0008006" key="8">
    <source>
        <dbReference type="Google" id="ProtNLM"/>
    </source>
</evidence>
<evidence type="ECO:0000256" key="2">
    <source>
        <dbReference type="ARBA" id="ARBA00022679"/>
    </source>
</evidence>
<evidence type="ECO:0000313" key="7">
    <source>
        <dbReference type="Proteomes" id="UP000176723"/>
    </source>
</evidence>
<keyword evidence="1" id="KW-0328">Glycosyltransferase</keyword>
<dbReference type="Proteomes" id="UP000176723">
    <property type="component" value="Unassembled WGS sequence"/>
</dbReference>
<name>A0A1G1W2Z8_9BACT</name>
<dbReference type="CDD" id="cd03785">
    <property type="entry name" value="GT28_MurG"/>
    <property type="match status" value="1"/>
</dbReference>
<dbReference type="Gene3D" id="3.40.50.2000">
    <property type="entry name" value="Glycogen Phosphorylase B"/>
    <property type="match status" value="2"/>
</dbReference>
<evidence type="ECO:0000256" key="3">
    <source>
        <dbReference type="SAM" id="Phobius"/>
    </source>
</evidence>
<reference evidence="6 7" key="1">
    <citation type="journal article" date="2016" name="Nat. Commun.">
        <title>Thousands of microbial genomes shed light on interconnected biogeochemical processes in an aquifer system.</title>
        <authorList>
            <person name="Anantharaman K."/>
            <person name="Brown C.T."/>
            <person name="Hug L.A."/>
            <person name="Sharon I."/>
            <person name="Castelle C.J."/>
            <person name="Probst A.J."/>
            <person name="Thomas B.C."/>
            <person name="Singh A."/>
            <person name="Wilkins M.J."/>
            <person name="Karaoz U."/>
            <person name="Brodie E.L."/>
            <person name="Williams K.H."/>
            <person name="Hubbard S.S."/>
            <person name="Banfield J.F."/>
        </authorList>
    </citation>
    <scope>NUCLEOTIDE SEQUENCE [LARGE SCALE GENOMIC DNA]</scope>
</reference>
<feature type="domain" description="Glycosyltransferase family 28 N-terminal" evidence="4">
    <location>
        <begin position="13"/>
        <end position="149"/>
    </location>
</feature>